<evidence type="ECO:0000313" key="7">
    <source>
        <dbReference type="Proteomes" id="UP000029661"/>
    </source>
</evidence>
<dbReference type="PANTHER" id="PTHR43179:SF12">
    <property type="entry name" value="GALACTOFURANOSYLTRANSFERASE GLFT2"/>
    <property type="match status" value="1"/>
</dbReference>
<dbReference type="GeneID" id="26739483"/>
<dbReference type="EMBL" id="LN734822">
    <property type="protein sequence ID" value="CEL24875.1"/>
    <property type="molecule type" value="Genomic_DNA"/>
</dbReference>
<evidence type="ECO:0000259" key="4">
    <source>
        <dbReference type="Pfam" id="PF00535"/>
    </source>
</evidence>
<reference evidence="5" key="1">
    <citation type="submission" date="2013-12" db="EMBL/GenBank/DDBJ databases">
        <title>The complete genome sequence of Methanobacterium sp. BRM9.</title>
        <authorList>
            <consortium name="Pastoral Greenhouse Gas Research Consortium"/>
            <person name="Kelly W.J."/>
            <person name="Leahy S.C."/>
            <person name="Perry R."/>
            <person name="Li D."/>
            <person name="Altermann E."/>
            <person name="Lambie S.C."/>
            <person name="Attwood G.T."/>
        </authorList>
    </citation>
    <scope>NUCLEOTIDE SEQUENCE [LARGE SCALE GENOMIC DNA]</scope>
    <source>
        <strain evidence="5">BRM9</strain>
    </source>
</reference>
<evidence type="ECO:0000256" key="3">
    <source>
        <dbReference type="ARBA" id="ARBA00022679"/>
    </source>
</evidence>
<organism evidence="5 7">
    <name type="scientific">Methanobacterium formicicum</name>
    <dbReference type="NCBI Taxonomy" id="2162"/>
    <lineage>
        <taxon>Archaea</taxon>
        <taxon>Methanobacteriati</taxon>
        <taxon>Methanobacteriota</taxon>
        <taxon>Methanomada group</taxon>
        <taxon>Methanobacteria</taxon>
        <taxon>Methanobacteriales</taxon>
        <taxon>Methanobacteriaceae</taxon>
        <taxon>Methanobacterium</taxon>
    </lineage>
</organism>
<dbReference type="Proteomes" id="UP000062768">
    <property type="component" value="Chromosome I"/>
</dbReference>
<dbReference type="PANTHER" id="PTHR43179">
    <property type="entry name" value="RHAMNOSYLTRANSFERASE WBBL"/>
    <property type="match status" value="1"/>
</dbReference>
<dbReference type="Proteomes" id="UP000029661">
    <property type="component" value="Chromosome"/>
</dbReference>
<evidence type="ECO:0000313" key="8">
    <source>
        <dbReference type="Proteomes" id="UP000062768"/>
    </source>
</evidence>
<evidence type="ECO:0000313" key="6">
    <source>
        <dbReference type="EMBL" id="CEL24875.1"/>
    </source>
</evidence>
<dbReference type="EMBL" id="CP006933">
    <property type="protein sequence ID" value="AIS31923.1"/>
    <property type="molecule type" value="Genomic_DNA"/>
</dbReference>
<sequence length="371" mass="42706">MKNKDHDLETTHRVSIVIINWNNWMDTLECLKSLLNINNSVFQIVLVDNNSTDDSITQIRDFARQIPLEIAEFREGELENPRSKNDLQEKLVLIKNNINHGFAAGNNIGVHFALQYLNPDYVLLLNNDTITHENFLDELLRVACRNDRVGSIQPVLLNYDASAIDSLGQECYWWGAEDICMGQPLNHIEKGIFSDGEIFGSCAAAALYPCEVLRETGLFDGDFFVELEDVDLSWRIRLSGYNSFLAGKALVYHKRGVSGTLSSRDIIKGVKDESMVRKWHRQSRNWLIIVTRYYPKSIIAKAIFRYPHKVLFTLFRLIYSSIILGKIRKTGKILHKNLKVRKKVKKNRFWSQIWQKWLKSSPTTCGNVNDG</sequence>
<dbReference type="SUPFAM" id="SSF53448">
    <property type="entry name" value="Nucleotide-diphospho-sugar transferases"/>
    <property type="match status" value="1"/>
</dbReference>
<name>A0A089ZHP6_METFO</name>
<dbReference type="InterPro" id="IPR029044">
    <property type="entry name" value="Nucleotide-diphossugar_trans"/>
</dbReference>
<protein>
    <submittedName>
        <fullName evidence="5">Glycosyl transferase GT2 family</fullName>
    </submittedName>
</protein>
<evidence type="ECO:0000256" key="1">
    <source>
        <dbReference type="ARBA" id="ARBA00006739"/>
    </source>
</evidence>
<accession>A0A089ZHP6</accession>
<gene>
    <name evidence="5" type="ORF">BRM9_1107</name>
    <name evidence="6" type="ORF">MB9_1237</name>
</gene>
<dbReference type="Gene3D" id="3.90.550.10">
    <property type="entry name" value="Spore Coat Polysaccharide Biosynthesis Protein SpsA, Chain A"/>
    <property type="match status" value="1"/>
</dbReference>
<dbReference type="KEGG" id="mfc:BRM9_1107"/>
<evidence type="ECO:0000313" key="5">
    <source>
        <dbReference type="EMBL" id="AIS31923.1"/>
    </source>
</evidence>
<dbReference type="AlphaFoldDB" id="A0A089ZHP6"/>
<proteinExistence type="inferred from homology"/>
<dbReference type="PATRIC" id="fig|2162.10.peg.1295"/>
<feature type="domain" description="Glycosyltransferase 2-like" evidence="4">
    <location>
        <begin position="15"/>
        <end position="215"/>
    </location>
</feature>
<keyword evidence="8" id="KW-1185">Reference proteome</keyword>
<keyword evidence="3 5" id="KW-0808">Transferase</keyword>
<comment type="similarity">
    <text evidence="1">Belongs to the glycosyltransferase 2 family.</text>
</comment>
<reference evidence="6" key="2">
    <citation type="submission" date="2014-09" db="EMBL/GenBank/DDBJ databases">
        <authorList>
            <person name="Bishop-Lilly K.A."/>
            <person name="Broomall S.M."/>
            <person name="Chain P.S."/>
            <person name="Chertkov O."/>
            <person name="Coyne S.R."/>
            <person name="Daligault H.E."/>
            <person name="Davenport K.W."/>
            <person name="Erkkila T."/>
            <person name="Frey K.G."/>
            <person name="Gibbons H.S."/>
            <person name="Gu W."/>
            <person name="Jaissle J."/>
            <person name="Johnson S.L."/>
            <person name="Koroleva G.I."/>
            <person name="Ladner J.T."/>
            <person name="Lo C.-C."/>
            <person name="Minogue T.D."/>
            <person name="Munk C."/>
            <person name="Palacios G.F."/>
            <person name="Redden C.L."/>
            <person name="Rosenzweig C.N."/>
            <person name="Scholz M.B."/>
            <person name="Teshima H."/>
            <person name="Xu Y."/>
        </authorList>
    </citation>
    <scope>NUCLEOTIDE SEQUENCE</scope>
    <source>
        <strain evidence="6">Mb9</strain>
    </source>
</reference>
<dbReference type="InterPro" id="IPR001173">
    <property type="entry name" value="Glyco_trans_2-like"/>
</dbReference>
<dbReference type="RefSeq" id="WP_052399973.1">
    <property type="nucleotide sequence ID" value="NZ_CP006933.1"/>
</dbReference>
<dbReference type="Pfam" id="PF00535">
    <property type="entry name" value="Glycos_transf_2"/>
    <property type="match status" value="1"/>
</dbReference>
<dbReference type="GO" id="GO:0016757">
    <property type="term" value="F:glycosyltransferase activity"/>
    <property type="evidence" value="ECO:0007669"/>
    <property type="project" value="UniProtKB-KW"/>
</dbReference>
<dbReference type="STRING" id="2162.BRM9_1107"/>
<evidence type="ECO:0000256" key="2">
    <source>
        <dbReference type="ARBA" id="ARBA00022676"/>
    </source>
</evidence>
<dbReference type="CDD" id="cd04186">
    <property type="entry name" value="GT_2_like_c"/>
    <property type="match status" value="1"/>
</dbReference>
<dbReference type="OrthoDB" id="46222at2157"/>
<keyword evidence="2" id="KW-0328">Glycosyltransferase</keyword>